<proteinExistence type="predicted"/>
<dbReference type="PANTHER" id="PTHR34406">
    <property type="entry name" value="PROTEIN YCEI"/>
    <property type="match status" value="1"/>
</dbReference>
<dbReference type="SUPFAM" id="SSF101874">
    <property type="entry name" value="YceI-like"/>
    <property type="match status" value="1"/>
</dbReference>
<gene>
    <name evidence="3" type="ORF">EZE20_15585</name>
</gene>
<feature type="chain" id="PRO_5020846752" evidence="1">
    <location>
        <begin position="29"/>
        <end position="190"/>
    </location>
</feature>
<dbReference type="AlphaFoldDB" id="A0A4R4K7X5"/>
<dbReference type="PANTHER" id="PTHR34406:SF1">
    <property type="entry name" value="PROTEIN YCEI"/>
    <property type="match status" value="1"/>
</dbReference>
<dbReference type="EMBL" id="SMJU01000009">
    <property type="protein sequence ID" value="TDB63718.1"/>
    <property type="molecule type" value="Genomic_DNA"/>
</dbReference>
<dbReference type="Pfam" id="PF04264">
    <property type="entry name" value="YceI"/>
    <property type="match status" value="1"/>
</dbReference>
<dbReference type="InterPro" id="IPR007372">
    <property type="entry name" value="Lipid/polyisoprenoid-bd_YceI"/>
</dbReference>
<sequence length="190" mass="21680">MTNINPKNWCLNGLLFSFLCCFSTLTQAQLYATSTGQTNFFSETPAENIRAVNTKTQVLLNTTTGEIAVRMNVRDFHFPNKLMEEHFNENYLESEKYPTSTFKGKITKLPDWTQNGTTDVRVDGTLLIHGKEQPRTLTGKISVQEKNITLTTDFEVALKDHQIDVPKIVFVKIAQVIDVKANYILTPYRR</sequence>
<dbReference type="OrthoDB" id="116832at2"/>
<keyword evidence="4" id="KW-1185">Reference proteome</keyword>
<keyword evidence="1" id="KW-0732">Signal</keyword>
<feature type="signal peptide" evidence="1">
    <location>
        <begin position="1"/>
        <end position="28"/>
    </location>
</feature>
<dbReference type="Proteomes" id="UP000295706">
    <property type="component" value="Unassembled WGS sequence"/>
</dbReference>
<feature type="domain" description="Lipid/polyisoprenoid-binding YceI-like" evidence="2">
    <location>
        <begin position="55"/>
        <end position="182"/>
    </location>
</feature>
<dbReference type="Gene3D" id="2.40.128.110">
    <property type="entry name" value="Lipid/polyisoprenoid-binding, YceI-like"/>
    <property type="match status" value="1"/>
</dbReference>
<evidence type="ECO:0000256" key="1">
    <source>
        <dbReference type="SAM" id="SignalP"/>
    </source>
</evidence>
<dbReference type="InterPro" id="IPR036761">
    <property type="entry name" value="TTHA0802/YceI-like_sf"/>
</dbReference>
<evidence type="ECO:0000259" key="2">
    <source>
        <dbReference type="Pfam" id="PF04264"/>
    </source>
</evidence>
<dbReference type="RefSeq" id="WP_132119302.1">
    <property type="nucleotide sequence ID" value="NZ_SMJU01000009.1"/>
</dbReference>
<name>A0A4R4K7X5_9BACT</name>
<evidence type="ECO:0000313" key="3">
    <source>
        <dbReference type="EMBL" id="TDB63718.1"/>
    </source>
</evidence>
<evidence type="ECO:0000313" key="4">
    <source>
        <dbReference type="Proteomes" id="UP000295706"/>
    </source>
</evidence>
<comment type="caution">
    <text evidence="3">The sequence shown here is derived from an EMBL/GenBank/DDBJ whole genome shotgun (WGS) entry which is preliminary data.</text>
</comment>
<protein>
    <submittedName>
        <fullName evidence="3">YceI family protein</fullName>
    </submittedName>
</protein>
<organism evidence="3 4">
    <name type="scientific">Arundinibacter roseus</name>
    <dbReference type="NCBI Taxonomy" id="2070510"/>
    <lineage>
        <taxon>Bacteria</taxon>
        <taxon>Pseudomonadati</taxon>
        <taxon>Bacteroidota</taxon>
        <taxon>Cytophagia</taxon>
        <taxon>Cytophagales</taxon>
        <taxon>Spirosomataceae</taxon>
        <taxon>Arundinibacter</taxon>
    </lineage>
</organism>
<reference evidence="3 4" key="1">
    <citation type="submission" date="2019-02" db="EMBL/GenBank/DDBJ databases">
        <title>Arundinibacter roseus gen. nov., sp. nov., a new member of the family Cytophagaceae.</title>
        <authorList>
            <person name="Szuroczki S."/>
            <person name="Khayer B."/>
            <person name="Sproer C."/>
            <person name="Toumi M."/>
            <person name="Szabo A."/>
            <person name="Felfoldi T."/>
            <person name="Schumann P."/>
            <person name="Toth E."/>
        </authorList>
    </citation>
    <scope>NUCLEOTIDE SEQUENCE [LARGE SCALE GENOMIC DNA]</scope>
    <source>
        <strain evidence="3 4">DMA-k-7a</strain>
    </source>
</reference>
<accession>A0A4R4K7X5</accession>